<reference evidence="5 6" key="1">
    <citation type="submission" date="2022-04" db="EMBL/GenBank/DDBJ databases">
        <title>Positive selection, recombination, and allopatry shape intraspecific diversity of widespread and dominant cyanobacteria.</title>
        <authorList>
            <person name="Wei J."/>
            <person name="Shu W."/>
            <person name="Hu C."/>
        </authorList>
    </citation>
    <scope>NUCLEOTIDE SEQUENCE [LARGE SCALE GENOMIC DNA]</scope>
    <source>
        <strain evidence="5 6">AS-A4</strain>
    </source>
</reference>
<dbReference type="Proteomes" id="UP001476950">
    <property type="component" value="Unassembled WGS sequence"/>
</dbReference>
<protein>
    <submittedName>
        <fullName evidence="5">Xanthine dehydrogenase family protein molybdopterin-binding subunit</fullName>
    </submittedName>
</protein>
<dbReference type="PANTHER" id="PTHR11908:SF132">
    <property type="entry name" value="ALDEHYDE OXIDASE 1-RELATED"/>
    <property type="match status" value="1"/>
</dbReference>
<accession>A0ABV0KV54</accession>
<evidence type="ECO:0000259" key="4">
    <source>
        <dbReference type="SMART" id="SM01008"/>
    </source>
</evidence>
<dbReference type="SUPFAM" id="SSF56003">
    <property type="entry name" value="Molybdenum cofactor-binding domain"/>
    <property type="match status" value="1"/>
</dbReference>
<dbReference type="InterPro" id="IPR000674">
    <property type="entry name" value="Ald_Oxase/Xan_DH_a/b"/>
</dbReference>
<organism evidence="5 6">
    <name type="scientific">Stenomitos frigidus AS-A4</name>
    <dbReference type="NCBI Taxonomy" id="2933935"/>
    <lineage>
        <taxon>Bacteria</taxon>
        <taxon>Bacillati</taxon>
        <taxon>Cyanobacteriota</taxon>
        <taxon>Cyanophyceae</taxon>
        <taxon>Leptolyngbyales</taxon>
        <taxon>Leptolyngbyaceae</taxon>
        <taxon>Stenomitos</taxon>
    </lineage>
</organism>
<dbReference type="InterPro" id="IPR008274">
    <property type="entry name" value="AldOxase/xan_DH_MoCoBD1"/>
</dbReference>
<dbReference type="PANTHER" id="PTHR11908">
    <property type="entry name" value="XANTHINE DEHYDROGENASE"/>
    <property type="match status" value="1"/>
</dbReference>
<keyword evidence="6" id="KW-1185">Reference proteome</keyword>
<keyword evidence="1" id="KW-0500">Molybdenum</keyword>
<dbReference type="Pfam" id="PF02738">
    <property type="entry name" value="MoCoBD_1"/>
    <property type="match status" value="1"/>
</dbReference>
<dbReference type="Pfam" id="PF01315">
    <property type="entry name" value="Ald_Xan_dh_C"/>
    <property type="match status" value="1"/>
</dbReference>
<dbReference type="InterPro" id="IPR036856">
    <property type="entry name" value="Ald_Oxase/Xan_DH_a/b_sf"/>
</dbReference>
<feature type="compositionally biased region" description="Polar residues" evidence="3">
    <location>
        <begin position="1"/>
        <end position="16"/>
    </location>
</feature>
<dbReference type="Gene3D" id="3.30.365.10">
    <property type="entry name" value="Aldehyde oxidase/xanthine dehydrogenase, molybdopterin binding domain"/>
    <property type="match status" value="4"/>
</dbReference>
<dbReference type="SMART" id="SM01008">
    <property type="entry name" value="Ald_Xan_dh_C"/>
    <property type="match status" value="1"/>
</dbReference>
<name>A0ABV0KV54_9CYAN</name>
<evidence type="ECO:0000256" key="1">
    <source>
        <dbReference type="ARBA" id="ARBA00022505"/>
    </source>
</evidence>
<feature type="domain" description="Aldehyde oxidase/xanthine dehydrogenase a/b hammerhead" evidence="4">
    <location>
        <begin position="31"/>
        <end position="143"/>
    </location>
</feature>
<evidence type="ECO:0000313" key="5">
    <source>
        <dbReference type="EMBL" id="MEP1062114.1"/>
    </source>
</evidence>
<gene>
    <name evidence="5" type="ORF">NDI38_27440</name>
</gene>
<dbReference type="InterPro" id="IPR016208">
    <property type="entry name" value="Ald_Oxase/xanthine_DH-like"/>
</dbReference>
<keyword evidence="2" id="KW-0560">Oxidoreductase</keyword>
<dbReference type="Pfam" id="PF20256">
    <property type="entry name" value="MoCoBD_2"/>
    <property type="match status" value="1"/>
</dbReference>
<evidence type="ECO:0000313" key="6">
    <source>
        <dbReference type="Proteomes" id="UP001476950"/>
    </source>
</evidence>
<evidence type="ECO:0000256" key="2">
    <source>
        <dbReference type="ARBA" id="ARBA00023002"/>
    </source>
</evidence>
<dbReference type="SUPFAM" id="SSF54665">
    <property type="entry name" value="CO dehydrogenase molybdoprotein N-domain-like"/>
    <property type="match status" value="1"/>
</dbReference>
<dbReference type="EMBL" id="JAMPLM010000053">
    <property type="protein sequence ID" value="MEP1062114.1"/>
    <property type="molecule type" value="Genomic_DNA"/>
</dbReference>
<dbReference type="Gene3D" id="3.90.1170.50">
    <property type="entry name" value="Aldehyde oxidase/xanthine dehydrogenase, a/b hammerhead"/>
    <property type="match status" value="1"/>
</dbReference>
<dbReference type="InterPro" id="IPR037165">
    <property type="entry name" value="AldOxase/xan_DH_Mopterin-bd_sf"/>
</dbReference>
<feature type="region of interest" description="Disordered" evidence="3">
    <location>
        <begin position="1"/>
        <end position="25"/>
    </location>
</feature>
<proteinExistence type="predicted"/>
<dbReference type="InterPro" id="IPR046867">
    <property type="entry name" value="AldOxase/xan_DH_MoCoBD2"/>
</dbReference>
<evidence type="ECO:0000256" key="3">
    <source>
        <dbReference type="SAM" id="MobiDB-lite"/>
    </source>
</evidence>
<comment type="caution">
    <text evidence="5">The sequence shown here is derived from an EMBL/GenBank/DDBJ whole genome shotgun (WGS) entry which is preliminary data.</text>
</comment>
<dbReference type="RefSeq" id="WP_190452007.1">
    <property type="nucleotide sequence ID" value="NZ_JAMPLM010000053.1"/>
</dbReference>
<sequence>MQFSAQSNADKPTNSAIGKPMDRTDGRLKVTGAARYAAEFPMKNLAHAVVVRSTIARGRIQSIDTSAAEKSPGVLAVITHLNAPKLATTDPPEVSDRYIKVIPVLQNDRINHYGQHVGLVVAETFEQAEYAATLVRVAYTQERPVLEFAANLDRAYAPERINAGYPTDTQQGDLEQGLSAADVRIDVTYTTPIEHNNPIEPHATIAVWEGDRLTLYNSTQHVDANQTSVASTLRIPKQNVRVVCPYVGGGFGSKVPTREHVILAAIAAKQIGRPVKVVLSRAQMFTCVGHRPHSQQRLRLGAKRDGRLTAFAHESIMETAVFDEFAEQNGVMSRIMYECPNSLVTHRIVPLNLDRSMIMRAPGEAPGSFALESAMDELAYALKIDPIELRVRNEPPRDPESGLPWSSRSLVQCFREGAKRFGWEKRLAEPGSMREGRYLTGYGVASASFPARLRPSSAIVRVLPDGRVQVHTGATDLGTGTYTVLTQVAADALGVPPERVQVEIGDSNFPPTPASGGSFGAASFCTAVQEACIAVRQRLAALARDDANSPLRGANQEAIAAADGRLFTKGQPARGESYVAIMQRHNLAQGVEVRVDSKPDDAAQKFSMHAFGAHFAQVLVDPNTGVIKIPRFLCVIAAGRILNPKTARSQIVGGVVWGISMALHEETLLDARYGNYINGNLGEYHVSVNADIPDIDTVFIEENDPHVNPLGIKGIGEIGIVGAAAAVANAIYHATGKRIRDLPITPDKLL</sequence>